<dbReference type="PANTHER" id="PTHR43780">
    <property type="entry name" value="1-AMINOCYCLOPROPANE-1-CARBOXYLATE DEAMINASE-RELATED"/>
    <property type="match status" value="1"/>
</dbReference>
<comment type="caution">
    <text evidence="5">The sequence shown here is derived from an EMBL/GenBank/DDBJ whole genome shotgun (WGS) entry which is preliminary data.</text>
</comment>
<evidence type="ECO:0000256" key="2">
    <source>
        <dbReference type="ARBA" id="ARBA00008639"/>
    </source>
</evidence>
<dbReference type="PANTHER" id="PTHR43780:SF2">
    <property type="entry name" value="1-AMINOCYCLOPROPANE-1-CARBOXYLATE DEAMINASE-RELATED"/>
    <property type="match status" value="1"/>
</dbReference>
<dbReference type="EMBL" id="JAAWWK010000002">
    <property type="protein sequence ID" value="NKI16819.1"/>
    <property type="molecule type" value="Genomic_DNA"/>
</dbReference>
<dbReference type="RefSeq" id="WP_168449369.1">
    <property type="nucleotide sequence ID" value="NZ_JAAWWK010000002.1"/>
</dbReference>
<feature type="domain" description="Tryptophan synthase beta chain-like PALP" evidence="4">
    <location>
        <begin position="26"/>
        <end position="287"/>
    </location>
</feature>
<comment type="cofactor">
    <cofactor evidence="1">
        <name>pyridoxal 5'-phosphate</name>
        <dbReference type="ChEBI" id="CHEBI:597326"/>
    </cofactor>
</comment>
<dbReference type="Gene3D" id="3.40.50.1100">
    <property type="match status" value="2"/>
</dbReference>
<protein>
    <submittedName>
        <fullName evidence="5">Pyridoxal-phosphate dependent enzyme</fullName>
    </submittedName>
</protein>
<dbReference type="InterPro" id="IPR036052">
    <property type="entry name" value="TrpB-like_PALP_sf"/>
</dbReference>
<keyword evidence="6" id="KW-1185">Reference proteome</keyword>
<organism evidence="5 6">
    <name type="scientific">Spongiibacter thalassae</name>
    <dbReference type="NCBI Taxonomy" id="2721624"/>
    <lineage>
        <taxon>Bacteria</taxon>
        <taxon>Pseudomonadati</taxon>
        <taxon>Pseudomonadota</taxon>
        <taxon>Gammaproteobacteria</taxon>
        <taxon>Cellvibrionales</taxon>
        <taxon>Spongiibacteraceae</taxon>
        <taxon>Spongiibacter</taxon>
    </lineage>
</organism>
<name>A0ABX1GCC8_9GAMM</name>
<accession>A0ABX1GCC8</accession>
<evidence type="ECO:0000313" key="5">
    <source>
        <dbReference type="EMBL" id="NKI16819.1"/>
    </source>
</evidence>
<evidence type="ECO:0000313" key="6">
    <source>
        <dbReference type="Proteomes" id="UP000765845"/>
    </source>
</evidence>
<dbReference type="InterPro" id="IPR001926">
    <property type="entry name" value="TrpB-like_PALP"/>
</dbReference>
<evidence type="ECO:0000256" key="3">
    <source>
        <dbReference type="ARBA" id="ARBA00022898"/>
    </source>
</evidence>
<gene>
    <name evidence="5" type="ORF">HCU74_05220</name>
</gene>
<dbReference type="SUPFAM" id="SSF53686">
    <property type="entry name" value="Tryptophan synthase beta subunit-like PLP-dependent enzymes"/>
    <property type="match status" value="1"/>
</dbReference>
<proteinExistence type="inferred from homology"/>
<reference evidence="5 6" key="1">
    <citation type="submission" date="2020-04" db="EMBL/GenBank/DDBJ databases">
        <authorList>
            <person name="Yoon J."/>
        </authorList>
    </citation>
    <scope>NUCLEOTIDE SEQUENCE [LARGE SCALE GENOMIC DNA]</scope>
    <source>
        <strain evidence="5 6">KMU-166</strain>
    </source>
</reference>
<dbReference type="PIRSF" id="PIRSF006278">
    <property type="entry name" value="ACCD_DCysDesulf"/>
    <property type="match status" value="1"/>
</dbReference>
<dbReference type="Proteomes" id="UP000765845">
    <property type="component" value="Unassembled WGS sequence"/>
</dbReference>
<dbReference type="InterPro" id="IPR027278">
    <property type="entry name" value="ACCD_DCysDesulf"/>
</dbReference>
<comment type="similarity">
    <text evidence="2">Belongs to the ACC deaminase/D-cysteine desulfhydrase family.</text>
</comment>
<dbReference type="Pfam" id="PF00291">
    <property type="entry name" value="PALP"/>
    <property type="match status" value="1"/>
</dbReference>
<evidence type="ECO:0000256" key="1">
    <source>
        <dbReference type="ARBA" id="ARBA00001933"/>
    </source>
</evidence>
<sequence>MPQNEQNEGLIQALSMPKGPQLDLLRLDRLHALAPGNKWFKLQPNLAKARQMNAGVLVSFGGAFSNHLHALAALGHSEGFKTAAWLRATEGTADTPTMRDLRDWGMTLRFLSRGDYRRRRDPAFVKSLLEGLDRPYLIPEGGANVSGARGCAGIVEHIPDCGADYDLIMLACGTGSTLAGVASAVADGVKVLGVPALKAEHFLEKDIAAMLAKLGGDRGNWSLDHRYYGKGFGQMSSALAFFMRSFEAEHGVELDPVYTGKLFQAAADMHQRGELDDYKRVLVVHSGGLQGRRGYPELFS</sequence>
<evidence type="ECO:0000259" key="4">
    <source>
        <dbReference type="Pfam" id="PF00291"/>
    </source>
</evidence>
<keyword evidence="3" id="KW-0663">Pyridoxal phosphate</keyword>